<evidence type="ECO:0000313" key="2">
    <source>
        <dbReference type="EMBL" id="TGE17769.1"/>
    </source>
</evidence>
<sequence length="331" mass="36948">MNSPKINAEEYIQFLVASPVAVSGTEAARVHAGPLVAHDAYTRLLHRLEPDAATLWQGAQGLVAPTSGVLVLDDTTLDKPYARHMGLVTRHWSGKHHALVQGINLLTLLWSDEQALVPVEYRLYDKATDELSKNDHFQHLLRAAQQRGFAPECVLFDSWYASLANLKQVRACGWPWLTRLKRNRRVNPDGQGLRPLCALAEGGQRVWLQGYGFVRVFRFAAPDGGTEGAEYWASSDPDLTEAQRAPLAALAWGIEQYHRGLKQCCGVEKAQVRAAKAQRNHIGCALRAFLRLEAQRLQTGRSWYEAKKQLLREAILTYLGNPTYLLHPATA</sequence>
<reference evidence="2 3" key="1">
    <citation type="submission" date="2019-04" db="EMBL/GenBank/DDBJ databases">
        <authorList>
            <person name="Feng G."/>
            <person name="Zhang J."/>
            <person name="Zhu H."/>
        </authorList>
    </citation>
    <scope>NUCLEOTIDE SEQUENCE [LARGE SCALE GENOMIC DNA]</scope>
    <source>
        <strain evidence="2 3">JCM 17223</strain>
    </source>
</reference>
<dbReference type="SUPFAM" id="SSF53098">
    <property type="entry name" value="Ribonuclease H-like"/>
    <property type="match status" value="1"/>
</dbReference>
<accession>A0A4Z0PNK7</accession>
<dbReference type="InterPro" id="IPR038721">
    <property type="entry name" value="IS701-like_DDE_dom"/>
</dbReference>
<evidence type="ECO:0000259" key="1">
    <source>
        <dbReference type="Pfam" id="PF13546"/>
    </source>
</evidence>
<dbReference type="EMBL" id="SRLD01000009">
    <property type="protein sequence ID" value="TGE17769.1"/>
    <property type="molecule type" value="Genomic_DNA"/>
</dbReference>
<dbReference type="OrthoDB" id="930039at2"/>
<keyword evidence="3" id="KW-1185">Reference proteome</keyword>
<gene>
    <name evidence="2" type="ORF">E5J99_06145</name>
</gene>
<evidence type="ECO:0000313" key="3">
    <source>
        <dbReference type="Proteomes" id="UP000297739"/>
    </source>
</evidence>
<name>A0A4Z0PNK7_9BACT</name>
<dbReference type="RefSeq" id="WP_135496846.1">
    <property type="nucleotide sequence ID" value="NZ_SRLD01000009.1"/>
</dbReference>
<protein>
    <submittedName>
        <fullName evidence="2">IS701 family transposase</fullName>
    </submittedName>
</protein>
<comment type="caution">
    <text evidence="2">The sequence shown here is derived from an EMBL/GenBank/DDBJ whole genome shotgun (WGS) entry which is preliminary data.</text>
</comment>
<proteinExistence type="predicted"/>
<dbReference type="Pfam" id="PF13546">
    <property type="entry name" value="DDE_5"/>
    <property type="match status" value="1"/>
</dbReference>
<dbReference type="AlphaFoldDB" id="A0A4Z0PNK7"/>
<feature type="domain" description="Transposase IS701-like DDE" evidence="1">
    <location>
        <begin position="52"/>
        <end position="195"/>
    </location>
</feature>
<organism evidence="2 3">
    <name type="scientific">Hymenobacter elongatus</name>
    <dbReference type="NCBI Taxonomy" id="877208"/>
    <lineage>
        <taxon>Bacteria</taxon>
        <taxon>Pseudomonadati</taxon>
        <taxon>Bacteroidota</taxon>
        <taxon>Cytophagia</taxon>
        <taxon>Cytophagales</taxon>
        <taxon>Hymenobacteraceae</taxon>
        <taxon>Hymenobacter</taxon>
    </lineage>
</organism>
<dbReference type="Proteomes" id="UP000297739">
    <property type="component" value="Unassembled WGS sequence"/>
</dbReference>
<dbReference type="InterPro" id="IPR012337">
    <property type="entry name" value="RNaseH-like_sf"/>
</dbReference>